<dbReference type="OrthoDB" id="1924044at2759"/>
<dbReference type="Gene3D" id="3.40.50.1370">
    <property type="entry name" value="Aspartate/ornithine carbamoyltransferase"/>
    <property type="match status" value="1"/>
</dbReference>
<dbReference type="GO" id="GO:0016743">
    <property type="term" value="F:carboxyl- or carbamoyltransferase activity"/>
    <property type="evidence" value="ECO:0007669"/>
    <property type="project" value="InterPro"/>
</dbReference>
<protein>
    <submittedName>
        <fullName evidence="2">Uncharacterized protein</fullName>
    </submittedName>
</protein>
<comment type="caution">
    <text evidence="2">The sequence shown here is derived from an EMBL/GenBank/DDBJ whole genome shotgun (WGS) entry which is preliminary data.</text>
</comment>
<dbReference type="EMBL" id="JABCRI010000758">
    <property type="protein sequence ID" value="KAF8369454.1"/>
    <property type="molecule type" value="Genomic_DNA"/>
</dbReference>
<proteinExistence type="predicted"/>
<dbReference type="GO" id="GO:0006520">
    <property type="term" value="P:amino acid metabolic process"/>
    <property type="evidence" value="ECO:0007669"/>
    <property type="project" value="InterPro"/>
</dbReference>
<gene>
    <name evidence="2" type="ORF">HHK36_032530</name>
</gene>
<dbReference type="AlphaFoldDB" id="A0A834YA54"/>
<evidence type="ECO:0000256" key="1">
    <source>
        <dbReference type="ARBA" id="ARBA00022679"/>
    </source>
</evidence>
<dbReference type="SUPFAM" id="SSF53671">
    <property type="entry name" value="Aspartate/ornithine carbamoyltransferase"/>
    <property type="match status" value="1"/>
</dbReference>
<name>A0A834YA54_TETSI</name>
<evidence type="ECO:0000313" key="3">
    <source>
        <dbReference type="Proteomes" id="UP000655225"/>
    </source>
</evidence>
<accession>A0A834YA54</accession>
<keyword evidence="1" id="KW-0808">Transferase</keyword>
<keyword evidence="3" id="KW-1185">Reference proteome</keyword>
<dbReference type="Proteomes" id="UP000655225">
    <property type="component" value="Unassembled WGS sequence"/>
</dbReference>
<dbReference type="InterPro" id="IPR036901">
    <property type="entry name" value="Asp/Orn_carbamoylTrfase_sf"/>
</dbReference>
<sequence length="72" mass="8747">MIQRKLLRGADVFYSDVWASMKQKEEVAYRRQVFKGFQVILQSQIVEIYDRHTWKELERSDAVAERYMYGVR</sequence>
<organism evidence="2 3">
    <name type="scientific">Tetracentron sinense</name>
    <name type="common">Spur-leaf</name>
    <dbReference type="NCBI Taxonomy" id="13715"/>
    <lineage>
        <taxon>Eukaryota</taxon>
        <taxon>Viridiplantae</taxon>
        <taxon>Streptophyta</taxon>
        <taxon>Embryophyta</taxon>
        <taxon>Tracheophyta</taxon>
        <taxon>Spermatophyta</taxon>
        <taxon>Magnoliopsida</taxon>
        <taxon>Trochodendrales</taxon>
        <taxon>Trochodendraceae</taxon>
        <taxon>Tetracentron</taxon>
    </lineage>
</organism>
<reference evidence="2 3" key="1">
    <citation type="submission" date="2020-04" db="EMBL/GenBank/DDBJ databases">
        <title>Plant Genome Project.</title>
        <authorList>
            <person name="Zhang R.-G."/>
        </authorList>
    </citation>
    <scope>NUCLEOTIDE SEQUENCE [LARGE SCALE GENOMIC DNA]</scope>
    <source>
        <strain evidence="2">YNK0</strain>
        <tissue evidence="2">Leaf</tissue>
    </source>
</reference>
<dbReference type="GO" id="GO:0016597">
    <property type="term" value="F:amino acid binding"/>
    <property type="evidence" value="ECO:0007669"/>
    <property type="project" value="InterPro"/>
</dbReference>
<evidence type="ECO:0000313" key="2">
    <source>
        <dbReference type="EMBL" id="KAF8369454.1"/>
    </source>
</evidence>